<accession>A0A059L5G6</accession>
<dbReference type="Proteomes" id="UP000026739">
    <property type="component" value="Unassembled WGS sequence"/>
</dbReference>
<proteinExistence type="predicted"/>
<feature type="domain" description="3-ketosteroid-9-alpha-monooxygenase oxygenase component-like C-terminal" evidence="2">
    <location>
        <begin position="19"/>
        <end position="216"/>
    </location>
</feature>
<dbReference type="GO" id="GO:0008203">
    <property type="term" value="P:cholesterol metabolic process"/>
    <property type="evidence" value="ECO:0007669"/>
    <property type="project" value="InterPro"/>
</dbReference>
<dbReference type="GO" id="GO:0016491">
    <property type="term" value="F:oxidoreductase activity"/>
    <property type="evidence" value="ECO:0007669"/>
    <property type="project" value="UniProtKB-KW"/>
</dbReference>
<dbReference type="Pfam" id="PF19298">
    <property type="entry name" value="KshA_C"/>
    <property type="match status" value="1"/>
</dbReference>
<evidence type="ECO:0000259" key="2">
    <source>
        <dbReference type="Pfam" id="PF19298"/>
    </source>
</evidence>
<comment type="caution">
    <text evidence="3">The sequence shown here is derived from an EMBL/GenBank/DDBJ whole genome shotgun (WGS) entry which is preliminary data.</text>
</comment>
<dbReference type="AlphaFoldDB" id="A0A059L5G6"/>
<dbReference type="Gene3D" id="3.90.380.10">
    <property type="entry name" value="Naphthalene 1,2-dioxygenase Alpha Subunit, Chain A, domain 1"/>
    <property type="match status" value="1"/>
</dbReference>
<name>A0A059L5G6_9PSED</name>
<protein>
    <recommendedName>
        <fullName evidence="2">3-ketosteroid-9-alpha-monooxygenase oxygenase component-like C-terminal domain-containing protein</fullName>
    </recommendedName>
</protein>
<organism evidence="3 4">
    <name type="scientific">Pseudomonas mandelii PD30</name>
    <dbReference type="NCBI Taxonomy" id="1419583"/>
    <lineage>
        <taxon>Bacteria</taxon>
        <taxon>Pseudomonadati</taxon>
        <taxon>Pseudomonadota</taxon>
        <taxon>Gammaproteobacteria</taxon>
        <taxon>Pseudomonadales</taxon>
        <taxon>Pseudomonadaceae</taxon>
        <taxon>Pseudomonas</taxon>
    </lineage>
</organism>
<sequence>MKVGLKKWYSLVHAGMLQVWYSDAAEEPLWQPDPVEVEGWTKPVLREDCEWTLRTHVQEVAENGVDVAHFTTVHNAEAIGEIRNLSLAWPLANWTSVSSSDIGGKSSIAEASVVLDGLGLHKVQVKIDDSKIEFRSFLYVSPYDLEQVVIRMTVSVKDTGDSRKNNMLIKYLIPRLATELAKDFDIWENKKYIERPPLSRVDGPIGKFRIWCRDFYG</sequence>
<keyword evidence="1" id="KW-0560">Oxidoreductase</keyword>
<dbReference type="eggNOG" id="COG4638">
    <property type="taxonomic scope" value="Bacteria"/>
</dbReference>
<evidence type="ECO:0000256" key="1">
    <source>
        <dbReference type="ARBA" id="ARBA00023002"/>
    </source>
</evidence>
<reference evidence="3 4" key="1">
    <citation type="submission" date="2013-12" db="EMBL/GenBank/DDBJ databases">
        <authorList>
            <person name="Formusa P.A."/>
            <person name="Habash M."/>
            <person name="Lee H."/>
            <person name="Trevors J.T."/>
        </authorList>
    </citation>
    <scope>NUCLEOTIDE SEQUENCE [LARGE SCALE GENOMIC DNA]</scope>
    <source>
        <strain evidence="3 4">PD30</strain>
    </source>
</reference>
<evidence type="ECO:0000313" key="4">
    <source>
        <dbReference type="Proteomes" id="UP000026739"/>
    </source>
</evidence>
<evidence type="ECO:0000313" key="3">
    <source>
        <dbReference type="EMBL" id="KDD69577.1"/>
    </source>
</evidence>
<dbReference type="SUPFAM" id="SSF55961">
    <property type="entry name" value="Bet v1-like"/>
    <property type="match status" value="1"/>
</dbReference>
<dbReference type="EMBL" id="AZQQ01000066">
    <property type="protein sequence ID" value="KDD69577.1"/>
    <property type="molecule type" value="Genomic_DNA"/>
</dbReference>
<dbReference type="InterPro" id="IPR045605">
    <property type="entry name" value="KshA-like_C"/>
</dbReference>
<gene>
    <name evidence="3" type="ORF">V466_08840</name>
</gene>